<comment type="catalytic activity">
    <reaction evidence="7">
        <text>2 superoxide + 2 H(+) = H2O2 + O2</text>
        <dbReference type="Rhea" id="RHEA:20696"/>
        <dbReference type="ChEBI" id="CHEBI:15378"/>
        <dbReference type="ChEBI" id="CHEBI:15379"/>
        <dbReference type="ChEBI" id="CHEBI:16240"/>
        <dbReference type="ChEBI" id="CHEBI:18421"/>
        <dbReference type="EC" id="1.15.1.1"/>
    </reaction>
</comment>
<dbReference type="Proteomes" id="UP000886744">
    <property type="component" value="Unassembled WGS sequence"/>
</dbReference>
<comment type="function">
    <text evidence="7">Destroys radicals which are normally produced within the cells and which are toxic to biological systems.</text>
</comment>
<evidence type="ECO:0000256" key="5">
    <source>
        <dbReference type="ARBA" id="ARBA00023004"/>
    </source>
</evidence>
<dbReference type="Gene3D" id="1.10.287.990">
    <property type="entry name" value="Fe,Mn superoxide dismutase (SOD) domain"/>
    <property type="match status" value="1"/>
</dbReference>
<dbReference type="InterPro" id="IPR036324">
    <property type="entry name" value="Mn/Fe_SOD_N_sf"/>
</dbReference>
<dbReference type="Pfam" id="PF00081">
    <property type="entry name" value="Sod_Fe_N"/>
    <property type="match status" value="1"/>
</dbReference>
<evidence type="ECO:0000313" key="11">
    <source>
        <dbReference type="Proteomes" id="UP000886744"/>
    </source>
</evidence>
<keyword evidence="5" id="KW-0408">Iron</keyword>
<feature type="binding site" evidence="6">
    <location>
        <position position="160"/>
    </location>
    <ligand>
        <name>Mn(2+)</name>
        <dbReference type="ChEBI" id="CHEBI:29035"/>
    </ligand>
</feature>
<dbReference type="FunFam" id="1.10.287.990:FF:000002">
    <property type="entry name" value="Superoxide dismutase"/>
    <property type="match status" value="1"/>
</dbReference>
<sequence>MKHLLPELPYAPDALEPAMSRETLEYHYGKHLQTYIDNLNRLIQGTPFEDSPLEEIVMKADGGILNNAAQTWNHTFFFNGLTPEQGEMPSELLNALEKDFGSLDSFKTQFTQTAVSLFGSGWTWLAMDGDGKLLISAEPNAGNPMRKGLRPLLTVDVWEHAYYIDYRNRRADYLNAWWGLVNWETVLRSGWKK</sequence>
<reference evidence="10" key="2">
    <citation type="journal article" date="2021" name="PeerJ">
        <title>Extensive microbial diversity within the chicken gut microbiome revealed by metagenomics and culture.</title>
        <authorList>
            <person name="Gilroy R."/>
            <person name="Ravi A."/>
            <person name="Getino M."/>
            <person name="Pursley I."/>
            <person name="Horton D.L."/>
            <person name="Alikhan N.F."/>
            <person name="Baker D."/>
            <person name="Gharbi K."/>
            <person name="Hall N."/>
            <person name="Watson M."/>
            <person name="Adriaenssens E.M."/>
            <person name="Foster-Nyarko E."/>
            <person name="Jarju S."/>
            <person name="Secka A."/>
            <person name="Antonio M."/>
            <person name="Oren A."/>
            <person name="Chaudhuri R.R."/>
            <person name="La Ragione R."/>
            <person name="Hildebrand F."/>
            <person name="Pallen M.J."/>
        </authorList>
    </citation>
    <scope>NUCLEOTIDE SEQUENCE</scope>
    <source>
        <strain evidence="10">ChiHjej13B12-12457</strain>
    </source>
</reference>
<evidence type="ECO:0000256" key="2">
    <source>
        <dbReference type="ARBA" id="ARBA00012682"/>
    </source>
</evidence>
<feature type="domain" description="Manganese/iron superoxide dismutase N-terminal" evidence="8">
    <location>
        <begin position="2"/>
        <end position="81"/>
    </location>
</feature>
<name>A0A9D1E236_9BACT</name>
<dbReference type="PROSITE" id="PS00088">
    <property type="entry name" value="SOD_MN"/>
    <property type="match status" value="1"/>
</dbReference>
<evidence type="ECO:0000256" key="6">
    <source>
        <dbReference type="PIRSR" id="PIRSR000349-1"/>
    </source>
</evidence>
<accession>A0A9D1E236</accession>
<dbReference type="PIRSF" id="PIRSF000349">
    <property type="entry name" value="SODismutase"/>
    <property type="match status" value="1"/>
</dbReference>
<feature type="domain" description="Manganese/iron superoxide dismutase C-terminal" evidence="9">
    <location>
        <begin position="90"/>
        <end position="186"/>
    </location>
</feature>
<dbReference type="Pfam" id="PF02777">
    <property type="entry name" value="Sod_Fe_C"/>
    <property type="match status" value="1"/>
</dbReference>
<feature type="binding site" evidence="6">
    <location>
        <position position="156"/>
    </location>
    <ligand>
        <name>Mn(2+)</name>
        <dbReference type="ChEBI" id="CHEBI:29035"/>
    </ligand>
</feature>
<evidence type="ECO:0000313" key="10">
    <source>
        <dbReference type="EMBL" id="HIR63168.1"/>
    </source>
</evidence>
<gene>
    <name evidence="10" type="ORF">IAC94_06580</name>
</gene>
<dbReference type="AlphaFoldDB" id="A0A9D1E236"/>
<dbReference type="GO" id="GO:0046872">
    <property type="term" value="F:metal ion binding"/>
    <property type="evidence" value="ECO:0007669"/>
    <property type="project" value="UniProtKB-KW"/>
</dbReference>
<evidence type="ECO:0000256" key="3">
    <source>
        <dbReference type="ARBA" id="ARBA00022723"/>
    </source>
</evidence>
<protein>
    <recommendedName>
        <fullName evidence="2 7">Superoxide dismutase</fullName>
        <ecNumber evidence="2 7">1.15.1.1</ecNumber>
    </recommendedName>
</protein>
<evidence type="ECO:0000256" key="7">
    <source>
        <dbReference type="RuleBase" id="RU000414"/>
    </source>
</evidence>
<reference evidence="10" key="1">
    <citation type="submission" date="2020-10" db="EMBL/GenBank/DDBJ databases">
        <authorList>
            <person name="Gilroy R."/>
        </authorList>
    </citation>
    <scope>NUCLEOTIDE SEQUENCE</scope>
    <source>
        <strain evidence="10">ChiHjej13B12-12457</strain>
    </source>
</reference>
<organism evidence="10 11">
    <name type="scientific">Candidatus Coprenecus avistercoris</name>
    <dbReference type="NCBI Taxonomy" id="2840730"/>
    <lineage>
        <taxon>Bacteria</taxon>
        <taxon>Pseudomonadati</taxon>
        <taxon>Bacteroidota</taxon>
        <taxon>Bacteroidia</taxon>
        <taxon>Bacteroidales</taxon>
        <taxon>Rikenellaceae</taxon>
        <taxon>Rikenellaceae incertae sedis</taxon>
        <taxon>Candidatus Coprenecus</taxon>
    </lineage>
</organism>
<dbReference type="PANTHER" id="PTHR42769">
    <property type="entry name" value="SUPEROXIDE DISMUTASE"/>
    <property type="match status" value="1"/>
</dbReference>
<dbReference type="SUPFAM" id="SSF54719">
    <property type="entry name" value="Fe,Mn superoxide dismutase (SOD), C-terminal domain"/>
    <property type="match status" value="1"/>
</dbReference>
<keyword evidence="4 7" id="KW-0560">Oxidoreductase</keyword>
<dbReference type="SUPFAM" id="SSF46609">
    <property type="entry name" value="Fe,Mn superoxide dismutase (SOD), N-terminal domain"/>
    <property type="match status" value="1"/>
</dbReference>
<dbReference type="PRINTS" id="PR01703">
    <property type="entry name" value="MNSODISMTASE"/>
</dbReference>
<keyword evidence="3 6" id="KW-0479">Metal-binding</keyword>
<dbReference type="InterPro" id="IPR019832">
    <property type="entry name" value="Mn/Fe_SOD_C"/>
</dbReference>
<dbReference type="EMBL" id="DVHI01000081">
    <property type="protein sequence ID" value="HIR63168.1"/>
    <property type="molecule type" value="Genomic_DNA"/>
</dbReference>
<dbReference type="GO" id="GO:0004784">
    <property type="term" value="F:superoxide dismutase activity"/>
    <property type="evidence" value="ECO:0007669"/>
    <property type="project" value="UniProtKB-EC"/>
</dbReference>
<dbReference type="EC" id="1.15.1.1" evidence="2 7"/>
<dbReference type="PANTHER" id="PTHR42769:SF3">
    <property type="entry name" value="SUPEROXIDE DISMUTASE [FE] 2, CHLOROPLASTIC"/>
    <property type="match status" value="1"/>
</dbReference>
<dbReference type="InterPro" id="IPR019831">
    <property type="entry name" value="Mn/Fe_SOD_N"/>
</dbReference>
<dbReference type="InterPro" id="IPR036314">
    <property type="entry name" value="SOD_C_sf"/>
</dbReference>
<evidence type="ECO:0000256" key="1">
    <source>
        <dbReference type="ARBA" id="ARBA00008714"/>
    </source>
</evidence>
<dbReference type="InterPro" id="IPR019833">
    <property type="entry name" value="Mn/Fe_SOD_BS"/>
</dbReference>
<comment type="similarity">
    <text evidence="1 7">Belongs to the iron/manganese superoxide dismutase family.</text>
</comment>
<feature type="binding site" evidence="6">
    <location>
        <position position="74"/>
    </location>
    <ligand>
        <name>Mn(2+)</name>
        <dbReference type="ChEBI" id="CHEBI:29035"/>
    </ligand>
</feature>
<evidence type="ECO:0000256" key="4">
    <source>
        <dbReference type="ARBA" id="ARBA00023002"/>
    </source>
</evidence>
<dbReference type="Gene3D" id="3.55.40.20">
    <property type="entry name" value="Iron/manganese superoxide dismutase, C-terminal domain"/>
    <property type="match status" value="1"/>
</dbReference>
<comment type="caution">
    <text evidence="10">The sequence shown here is derived from an EMBL/GenBank/DDBJ whole genome shotgun (WGS) entry which is preliminary data.</text>
</comment>
<evidence type="ECO:0000259" key="9">
    <source>
        <dbReference type="Pfam" id="PF02777"/>
    </source>
</evidence>
<evidence type="ECO:0000259" key="8">
    <source>
        <dbReference type="Pfam" id="PF00081"/>
    </source>
</evidence>
<dbReference type="InterPro" id="IPR001189">
    <property type="entry name" value="Mn/Fe_SOD"/>
</dbReference>
<proteinExistence type="inferred from homology"/>
<feature type="binding site" evidence="6">
    <location>
        <position position="27"/>
    </location>
    <ligand>
        <name>Mn(2+)</name>
        <dbReference type="ChEBI" id="CHEBI:29035"/>
    </ligand>
</feature>